<organism evidence="3 4">
    <name type="scientific">Thauera mechernichensis</name>
    <dbReference type="NCBI Taxonomy" id="82788"/>
    <lineage>
        <taxon>Bacteria</taxon>
        <taxon>Pseudomonadati</taxon>
        <taxon>Pseudomonadota</taxon>
        <taxon>Betaproteobacteria</taxon>
        <taxon>Rhodocyclales</taxon>
        <taxon>Zoogloeaceae</taxon>
        <taxon>Thauera</taxon>
    </lineage>
</organism>
<comment type="caution">
    <text evidence="3">The sequence shown here is derived from an EMBL/GenBank/DDBJ whole genome shotgun (WGS) entry which is preliminary data.</text>
</comment>
<dbReference type="InterPro" id="IPR006059">
    <property type="entry name" value="SBP"/>
</dbReference>
<accession>A0ABW3WI44</accession>
<sequence>MRTGDGAVMAMVRACRGALCGLRVAVFGLAMLCAGSALARQAPDAREAAVREGVVVVYAAADQDVVQPILDDFEALHPGIRVEYHDLSSNELYQRVVDERAAGTLGADVVWSSAMDLQVKLVNDGYAQPHRSPETAALPRWAVWKDEAFGTTYEPAAIVYNKRLLTEAEVPDTHAELIRLLGEQPSRLLGRLASYDPERSGLGLLLHTQDAQANPIVFWQLARRMGELGLEQHSSSRDMLDRLAAGQLVLAYNVLGSYAHKRARSEAVLGVVWPQDYTLVLSRVAFIARDARHPAAARLWLDHLLSPRGQALLAEHLGLLPVRADAGTAGADSAAALLHENLRHAFRPIRIGSGLLTYQDQAKRQAFLRQWDAATRPSVEP</sequence>
<feature type="chain" id="PRO_5045851134" evidence="2">
    <location>
        <begin position="40"/>
        <end position="381"/>
    </location>
</feature>
<evidence type="ECO:0000313" key="3">
    <source>
        <dbReference type="EMBL" id="MFD1265485.1"/>
    </source>
</evidence>
<dbReference type="Proteomes" id="UP001597158">
    <property type="component" value="Unassembled WGS sequence"/>
</dbReference>
<evidence type="ECO:0000313" key="4">
    <source>
        <dbReference type="Proteomes" id="UP001597158"/>
    </source>
</evidence>
<dbReference type="PANTHER" id="PTHR30006:SF25">
    <property type="entry name" value="PHOSPHOGLYCERATE TRANSPORT REGULATORY PROTEIN PGTC"/>
    <property type="match status" value="1"/>
</dbReference>
<evidence type="ECO:0000256" key="2">
    <source>
        <dbReference type="SAM" id="SignalP"/>
    </source>
</evidence>
<dbReference type="Pfam" id="PF13416">
    <property type="entry name" value="SBP_bac_8"/>
    <property type="match status" value="1"/>
</dbReference>
<dbReference type="PANTHER" id="PTHR30006">
    <property type="entry name" value="THIAMINE-BINDING PERIPLASMIC PROTEIN-RELATED"/>
    <property type="match status" value="1"/>
</dbReference>
<keyword evidence="4" id="KW-1185">Reference proteome</keyword>
<evidence type="ECO:0000256" key="1">
    <source>
        <dbReference type="ARBA" id="ARBA00022729"/>
    </source>
</evidence>
<dbReference type="EMBL" id="JBHTMC010000034">
    <property type="protein sequence ID" value="MFD1265485.1"/>
    <property type="molecule type" value="Genomic_DNA"/>
</dbReference>
<proteinExistence type="predicted"/>
<reference evidence="4" key="1">
    <citation type="journal article" date="2019" name="Int. J. Syst. Evol. Microbiol.">
        <title>The Global Catalogue of Microorganisms (GCM) 10K type strain sequencing project: providing services to taxonomists for standard genome sequencing and annotation.</title>
        <authorList>
            <consortium name="The Broad Institute Genomics Platform"/>
            <consortium name="The Broad Institute Genome Sequencing Center for Infectious Disease"/>
            <person name="Wu L."/>
            <person name="Ma J."/>
        </authorList>
    </citation>
    <scope>NUCLEOTIDE SEQUENCE [LARGE SCALE GENOMIC DNA]</scope>
    <source>
        <strain evidence="4">CCUG 48884</strain>
    </source>
</reference>
<feature type="signal peptide" evidence="2">
    <location>
        <begin position="1"/>
        <end position="39"/>
    </location>
</feature>
<name>A0ABW3WI44_9RHOO</name>
<dbReference type="Gene3D" id="3.40.190.10">
    <property type="entry name" value="Periplasmic binding protein-like II"/>
    <property type="match status" value="2"/>
</dbReference>
<gene>
    <name evidence="3" type="ORF">ACFQ4M_18075</name>
</gene>
<dbReference type="SUPFAM" id="SSF53850">
    <property type="entry name" value="Periplasmic binding protein-like II"/>
    <property type="match status" value="1"/>
</dbReference>
<protein>
    <submittedName>
        <fullName evidence="3">ABC transporter substrate-binding protein</fullName>
    </submittedName>
</protein>
<dbReference type="RefSeq" id="WP_277833125.1">
    <property type="nucleotide sequence ID" value="NZ_JARQZE010000006.1"/>
</dbReference>
<keyword evidence="1 2" id="KW-0732">Signal</keyword>